<dbReference type="EMBL" id="LC738875">
    <property type="protein sequence ID" value="BDT62441.1"/>
    <property type="molecule type" value="Genomic_DNA"/>
</dbReference>
<evidence type="ECO:0000256" key="1">
    <source>
        <dbReference type="SAM" id="MobiDB-lite"/>
    </source>
</evidence>
<feature type="region of interest" description="Disordered" evidence="1">
    <location>
        <begin position="46"/>
        <end position="96"/>
    </location>
</feature>
<accession>A0A9C7F6T5</accession>
<feature type="compositionally biased region" description="Low complexity" evidence="1">
    <location>
        <begin position="60"/>
        <end position="73"/>
    </location>
</feature>
<protein>
    <submittedName>
        <fullName evidence="2">Wsv134-like protein</fullName>
    </submittedName>
</protein>
<proteinExistence type="predicted"/>
<reference evidence="2" key="1">
    <citation type="submission" date="2022-10" db="EMBL/GenBank/DDBJ databases">
        <title>Genome sequences of endogenous nimaviruses in decapod crustaceans.</title>
        <authorList>
            <person name="Kawato S."/>
            <person name="Nozaki R."/>
            <person name="Kondo H."/>
            <person name="Hirono I."/>
        </authorList>
    </citation>
    <scope>NUCLEOTIDE SEQUENCE</scope>
    <source>
        <strain evidence="2">Okinawa2016</strain>
    </source>
</reference>
<name>A0A9C7F6T5_9VIRU</name>
<evidence type="ECO:0000313" key="2">
    <source>
        <dbReference type="EMBL" id="BDT62441.1"/>
    </source>
</evidence>
<organism evidence="2">
    <name type="scientific">Melicertus latisulcatus pemonivirus</name>
    <dbReference type="NCBI Taxonomy" id="2984278"/>
    <lineage>
        <taxon>Viruses</taxon>
        <taxon>Viruses incertae sedis</taxon>
        <taxon>Naldaviricetes</taxon>
        <taxon>Nimaviridae</taxon>
    </lineage>
</organism>
<sequence>MKKKKKEDPMATIPASALNTAIGQRLVKSAVTRSALLERRGVFPTDGISAANSLSTGRYDSLSPPSTPTSIDIDPPPPLSTSNVPPSDKTPTASATDAWRKVPSFIDNPTMDNFALALDDITMSLLPPGMEDLRVIVVDSKNGIATFDKMDLRVAVVDGRMLVYPRDVSSGIVSCPFKNSAETRVFRPSDGLWLRACSPNFEMLRSQMLSAPNSHQWVASTAQIHQELEIPTSQSLAIQDILTYIVKR</sequence>